<feature type="region of interest" description="Disordered" evidence="1">
    <location>
        <begin position="1"/>
        <end position="50"/>
    </location>
</feature>
<feature type="compositionally biased region" description="Polar residues" evidence="1">
    <location>
        <begin position="1"/>
        <end position="26"/>
    </location>
</feature>
<protein>
    <submittedName>
        <fullName evidence="2">Uncharacterized protein</fullName>
    </submittedName>
</protein>
<dbReference type="EMBL" id="PHNJ01000005">
    <property type="protein sequence ID" value="TYL38609.1"/>
    <property type="molecule type" value="Genomic_DNA"/>
</dbReference>
<accession>A0A8J8Q6M6</accession>
<comment type="caution">
    <text evidence="2">The sequence shown here is derived from an EMBL/GenBank/DDBJ whole genome shotgun (WGS) entry which is preliminary data.</text>
</comment>
<dbReference type="AlphaFoldDB" id="A0A8J8Q6M6"/>
<gene>
    <name evidence="2" type="ORF">CV102_12495</name>
</gene>
<reference evidence="2" key="1">
    <citation type="submission" date="2017-11" db="EMBL/GenBank/DDBJ databases">
        <authorList>
            <person name="Kajale S.C."/>
            <person name="Sharma A."/>
        </authorList>
    </citation>
    <scope>NUCLEOTIDE SEQUENCE</scope>
    <source>
        <strain evidence="2">LS1_42</strain>
    </source>
</reference>
<dbReference type="RefSeq" id="WP_148858318.1">
    <property type="nucleotide sequence ID" value="NZ_PHNJ01000005.1"/>
</dbReference>
<name>A0A8J8Q6M6_9EURY</name>
<sequence>MSTQRLHPQPDSTRNHPTTGPYSATTPPEDGTESPTDRAPATFSRGRTNRLENLIDEWNAGFAASSE</sequence>
<evidence type="ECO:0000313" key="3">
    <source>
        <dbReference type="Proteomes" id="UP000766904"/>
    </source>
</evidence>
<organism evidence="2 3">
    <name type="scientific">Natronococcus pandeyae</name>
    <dbReference type="NCBI Taxonomy" id="2055836"/>
    <lineage>
        <taxon>Archaea</taxon>
        <taxon>Methanobacteriati</taxon>
        <taxon>Methanobacteriota</taxon>
        <taxon>Stenosarchaea group</taxon>
        <taxon>Halobacteria</taxon>
        <taxon>Halobacteriales</taxon>
        <taxon>Natrialbaceae</taxon>
        <taxon>Natronococcus</taxon>
    </lineage>
</organism>
<keyword evidence="3" id="KW-1185">Reference proteome</keyword>
<dbReference type="Proteomes" id="UP000766904">
    <property type="component" value="Unassembled WGS sequence"/>
</dbReference>
<evidence type="ECO:0000313" key="2">
    <source>
        <dbReference type="EMBL" id="TYL38609.1"/>
    </source>
</evidence>
<proteinExistence type="predicted"/>
<dbReference type="OrthoDB" id="206413at2157"/>
<evidence type="ECO:0000256" key="1">
    <source>
        <dbReference type="SAM" id="MobiDB-lite"/>
    </source>
</evidence>